<accession>A0AAD6DND8</accession>
<keyword evidence="2" id="KW-1185">Reference proteome</keyword>
<sequence length="212" mass="23973">MSVSKAETISALRVLLNSSKEILQAHRDLTLQTLEQIRSVLAVKSHNNNTTSSNIQTEPLPFYNNKNLESHSSRQVGEPSYSPATVFEDRLHTAADQTEIPRTTKTERNHDTDPKTLDALAQVNPRKRKRESAPEARLAKLLQAIEKNLPKFVKFSQDTVSLSELLDNVQGRGSFYKRLDHIKRINGNKTPNEIEKLLKGLYQVSLAREFTA</sequence>
<dbReference type="GeneID" id="81593587"/>
<organism evidence="1 2">
    <name type="scientific">Penicillium hordei</name>
    <dbReference type="NCBI Taxonomy" id="40994"/>
    <lineage>
        <taxon>Eukaryota</taxon>
        <taxon>Fungi</taxon>
        <taxon>Dikarya</taxon>
        <taxon>Ascomycota</taxon>
        <taxon>Pezizomycotina</taxon>
        <taxon>Eurotiomycetes</taxon>
        <taxon>Eurotiomycetidae</taxon>
        <taxon>Eurotiales</taxon>
        <taxon>Aspergillaceae</taxon>
        <taxon>Penicillium</taxon>
    </lineage>
</organism>
<reference evidence="1" key="1">
    <citation type="journal article" date="2023" name="IMA Fungus">
        <title>Comparative genomic study of the Penicillium genus elucidates a diverse pangenome and 15 lateral gene transfer events.</title>
        <authorList>
            <person name="Petersen C."/>
            <person name="Sorensen T."/>
            <person name="Nielsen M.R."/>
            <person name="Sondergaard T.E."/>
            <person name="Sorensen J.L."/>
            <person name="Fitzpatrick D.A."/>
            <person name="Frisvad J.C."/>
            <person name="Nielsen K.L."/>
        </authorList>
    </citation>
    <scope>NUCLEOTIDE SEQUENCE</scope>
    <source>
        <strain evidence="1">IBT 12815</strain>
    </source>
</reference>
<gene>
    <name evidence="1" type="ORF">N7537_012291</name>
</gene>
<reference evidence="1" key="2">
    <citation type="submission" date="2023-01" db="EMBL/GenBank/DDBJ databases">
        <authorList>
            <person name="Petersen C."/>
        </authorList>
    </citation>
    <scope>NUCLEOTIDE SEQUENCE</scope>
    <source>
        <strain evidence="1">IBT 12815</strain>
    </source>
</reference>
<dbReference type="AlphaFoldDB" id="A0AAD6DND8"/>
<dbReference type="Proteomes" id="UP001213799">
    <property type="component" value="Unassembled WGS sequence"/>
</dbReference>
<name>A0AAD6DND8_9EURO</name>
<dbReference type="EMBL" id="JAQJAE010000006">
    <property type="protein sequence ID" value="KAJ5589613.1"/>
    <property type="molecule type" value="Genomic_DNA"/>
</dbReference>
<protein>
    <submittedName>
        <fullName evidence="1">Uncharacterized protein</fullName>
    </submittedName>
</protein>
<evidence type="ECO:0000313" key="1">
    <source>
        <dbReference type="EMBL" id="KAJ5589613.1"/>
    </source>
</evidence>
<evidence type="ECO:0000313" key="2">
    <source>
        <dbReference type="Proteomes" id="UP001213799"/>
    </source>
</evidence>
<comment type="caution">
    <text evidence="1">The sequence shown here is derived from an EMBL/GenBank/DDBJ whole genome shotgun (WGS) entry which is preliminary data.</text>
</comment>
<dbReference type="RefSeq" id="XP_056748632.1">
    <property type="nucleotide sequence ID" value="XM_056903345.1"/>
</dbReference>
<proteinExistence type="predicted"/>